<dbReference type="GO" id="GO:0016757">
    <property type="term" value="F:glycosyltransferase activity"/>
    <property type="evidence" value="ECO:0007669"/>
    <property type="project" value="UniProtKB-KW"/>
</dbReference>
<evidence type="ECO:0000313" key="5">
    <source>
        <dbReference type="EMBL" id="QNP61746.1"/>
    </source>
</evidence>
<accession>A0A7H0HMI0</accession>
<protein>
    <submittedName>
        <fullName evidence="5">Glycosyltransferase family 4 protein</fullName>
    </submittedName>
</protein>
<dbReference type="GO" id="GO:1901137">
    <property type="term" value="P:carbohydrate derivative biosynthetic process"/>
    <property type="evidence" value="ECO:0007669"/>
    <property type="project" value="UniProtKB-ARBA"/>
</dbReference>
<keyword evidence="2 5" id="KW-0808">Transferase</keyword>
<dbReference type="InterPro" id="IPR050194">
    <property type="entry name" value="Glycosyltransferase_grp1"/>
</dbReference>
<dbReference type="CDD" id="cd03801">
    <property type="entry name" value="GT4_PimA-like"/>
    <property type="match status" value="1"/>
</dbReference>
<dbReference type="EMBL" id="CP060825">
    <property type="protein sequence ID" value="QNP61746.1"/>
    <property type="molecule type" value="Genomic_DNA"/>
</dbReference>
<dbReference type="Pfam" id="PF13439">
    <property type="entry name" value="Glyco_transf_4"/>
    <property type="match status" value="1"/>
</dbReference>
<keyword evidence="6" id="KW-1185">Reference proteome</keyword>
<dbReference type="InterPro" id="IPR028098">
    <property type="entry name" value="Glyco_trans_4-like_N"/>
</dbReference>
<feature type="region of interest" description="Disordered" evidence="3">
    <location>
        <begin position="390"/>
        <end position="435"/>
    </location>
</feature>
<feature type="region of interest" description="Disordered" evidence="3">
    <location>
        <begin position="1"/>
        <end position="33"/>
    </location>
</feature>
<reference evidence="5 6" key="1">
    <citation type="submission" date="2020-08" db="EMBL/GenBank/DDBJ databases">
        <title>A novel species.</title>
        <authorList>
            <person name="Gao J."/>
        </authorList>
    </citation>
    <scope>NUCLEOTIDE SEQUENCE [LARGE SCALE GENOMIC DNA]</scope>
    <source>
        <strain evidence="5 6">CRPJ-33</strain>
    </source>
</reference>
<feature type="compositionally biased region" description="Low complexity" evidence="3">
    <location>
        <begin position="390"/>
        <end position="407"/>
    </location>
</feature>
<evidence type="ECO:0000256" key="1">
    <source>
        <dbReference type="ARBA" id="ARBA00022676"/>
    </source>
</evidence>
<organism evidence="5 6">
    <name type="scientific">Streptomyces genisteinicus</name>
    <dbReference type="NCBI Taxonomy" id="2768068"/>
    <lineage>
        <taxon>Bacteria</taxon>
        <taxon>Bacillati</taxon>
        <taxon>Actinomycetota</taxon>
        <taxon>Actinomycetes</taxon>
        <taxon>Kitasatosporales</taxon>
        <taxon>Streptomycetaceae</taxon>
        <taxon>Streptomyces</taxon>
    </lineage>
</organism>
<dbReference type="SUPFAM" id="SSF53756">
    <property type="entry name" value="UDP-Glycosyltransferase/glycogen phosphorylase"/>
    <property type="match status" value="1"/>
</dbReference>
<sequence length="435" mass="45812">MPQHVRPPRLAAPPAASAHPPAAPSDGNVSLPAPGAVAPPRRIVFLAHRDLGNRSAGGSELLVDQLATGLTAAGHEVTLLCGGPAARRSYRVVSAGSEYGHFLGARSAFARRIGSCDLLVEVCNGMPYLAPLWHRGPTVCLVNHVHTDLWSMRFPGPVARFGRRLEHWALSRAHRGNLLVAVSPSTAGELRAIGVPQERLRVVHNGVDEPGMRTPRSAAPQFTALGRLVDYKRLDMLLRLWERVRPVTGGRLVIVGDGPERARLERLAGPGTVFTGRVSEEEKHRLLCESWLLLHPAAVEGWGLVITEAAARGTPAIGFDVPGLRDSVQDGVTGVLARGESAFAAAWCTLALDHARREEMGKAASERAAAYRWGATVAGFRAVAAEAVARSGAPGGAPDPASPGTAAHGARPGRQPHPGVQDRPGRGTGSGGARA</sequence>
<dbReference type="AlphaFoldDB" id="A0A7H0HMI0"/>
<name>A0A7H0HMI0_9ACTN</name>
<dbReference type="KEGG" id="sgj:IAG43_01595"/>
<feature type="compositionally biased region" description="Gly residues" evidence="3">
    <location>
        <begin position="426"/>
        <end position="435"/>
    </location>
</feature>
<dbReference type="Gene3D" id="3.40.50.2000">
    <property type="entry name" value="Glycogen Phosphorylase B"/>
    <property type="match status" value="2"/>
</dbReference>
<keyword evidence="1" id="KW-0328">Glycosyltransferase</keyword>
<dbReference type="Proteomes" id="UP000516230">
    <property type="component" value="Chromosome"/>
</dbReference>
<gene>
    <name evidence="5" type="ORF">IAG43_01595</name>
</gene>
<evidence type="ECO:0000256" key="2">
    <source>
        <dbReference type="ARBA" id="ARBA00022679"/>
    </source>
</evidence>
<proteinExistence type="predicted"/>
<evidence type="ECO:0000256" key="3">
    <source>
        <dbReference type="SAM" id="MobiDB-lite"/>
    </source>
</evidence>
<evidence type="ECO:0000313" key="6">
    <source>
        <dbReference type="Proteomes" id="UP000516230"/>
    </source>
</evidence>
<dbReference type="PANTHER" id="PTHR45947">
    <property type="entry name" value="SULFOQUINOVOSYL TRANSFERASE SQD2"/>
    <property type="match status" value="1"/>
</dbReference>
<evidence type="ECO:0000259" key="4">
    <source>
        <dbReference type="Pfam" id="PF13439"/>
    </source>
</evidence>
<dbReference type="RefSeq" id="WP_187738950.1">
    <property type="nucleotide sequence ID" value="NZ_CP060825.1"/>
</dbReference>
<feature type="domain" description="Glycosyltransferase subfamily 4-like N-terminal" evidence="4">
    <location>
        <begin position="57"/>
        <end position="208"/>
    </location>
</feature>
<dbReference type="Pfam" id="PF13692">
    <property type="entry name" value="Glyco_trans_1_4"/>
    <property type="match status" value="1"/>
</dbReference>
<dbReference type="PANTHER" id="PTHR45947:SF3">
    <property type="entry name" value="SULFOQUINOVOSYL TRANSFERASE SQD2"/>
    <property type="match status" value="1"/>
</dbReference>
<feature type="compositionally biased region" description="Low complexity" evidence="3">
    <location>
        <begin position="8"/>
        <end position="20"/>
    </location>
</feature>